<keyword evidence="3" id="KW-1185">Reference proteome</keyword>
<keyword evidence="2" id="KW-0255">Endonuclease</keyword>
<keyword evidence="2" id="KW-0540">Nuclease</keyword>
<evidence type="ECO:0000259" key="1">
    <source>
        <dbReference type="Pfam" id="PF05685"/>
    </source>
</evidence>
<accession>A0A4P6JYD5</accession>
<gene>
    <name evidence="2" type="ORF">EPA93_32770</name>
</gene>
<evidence type="ECO:0000313" key="2">
    <source>
        <dbReference type="EMBL" id="QBD80492.1"/>
    </source>
</evidence>
<reference evidence="2 3" key="1">
    <citation type="submission" date="2019-01" db="EMBL/GenBank/DDBJ databases">
        <title>Ktedonosporobacter rubrisoli SCAWS-G2.</title>
        <authorList>
            <person name="Huang Y."/>
            <person name="Yan B."/>
        </authorList>
    </citation>
    <scope>NUCLEOTIDE SEQUENCE [LARGE SCALE GENOMIC DNA]</scope>
    <source>
        <strain evidence="2 3">SCAWS-G2</strain>
    </source>
</reference>
<dbReference type="Proteomes" id="UP000290365">
    <property type="component" value="Chromosome"/>
</dbReference>
<dbReference type="Gene3D" id="3.90.1570.10">
    <property type="entry name" value="tt1808, chain A"/>
    <property type="match status" value="1"/>
</dbReference>
<dbReference type="AlphaFoldDB" id="A0A4P6JYD5"/>
<evidence type="ECO:0000313" key="3">
    <source>
        <dbReference type="Proteomes" id="UP000290365"/>
    </source>
</evidence>
<dbReference type="InterPro" id="IPR008538">
    <property type="entry name" value="Uma2"/>
</dbReference>
<dbReference type="PANTHER" id="PTHR36558">
    <property type="entry name" value="GLR1098 PROTEIN"/>
    <property type="match status" value="1"/>
</dbReference>
<dbReference type="RefSeq" id="WP_129891556.1">
    <property type="nucleotide sequence ID" value="NZ_CP035758.1"/>
</dbReference>
<dbReference type="SUPFAM" id="SSF52980">
    <property type="entry name" value="Restriction endonuclease-like"/>
    <property type="match status" value="1"/>
</dbReference>
<name>A0A4P6JYD5_KTERU</name>
<dbReference type="KEGG" id="kbs:EPA93_32770"/>
<sequence>MHENESRYTLDEYWKLVEAFPDHKYEYVDGYIRKMSRGTVAHSEISMNIGATLHAALRESECHIYSSNVIAQLTEKHCYCPDVTVSCDPQAWRSKDALDAPGVVVEVLYAFTEKIDKLEKLPAYQKCPTIQEILLVESRKRYVEHYKRTGSHRWDVAFYEDVGDSIELSSIKVKLSMKDIYLKVHLE</sequence>
<dbReference type="OrthoDB" id="151907at2"/>
<dbReference type="PANTHER" id="PTHR36558:SF1">
    <property type="entry name" value="RESTRICTION ENDONUCLEASE DOMAIN-CONTAINING PROTEIN-RELATED"/>
    <property type="match status" value="1"/>
</dbReference>
<proteinExistence type="predicted"/>
<dbReference type="EMBL" id="CP035758">
    <property type="protein sequence ID" value="QBD80492.1"/>
    <property type="molecule type" value="Genomic_DNA"/>
</dbReference>
<dbReference type="Pfam" id="PF05685">
    <property type="entry name" value="Uma2"/>
    <property type="match status" value="1"/>
</dbReference>
<organism evidence="2 3">
    <name type="scientific">Ktedonosporobacter rubrisoli</name>
    <dbReference type="NCBI Taxonomy" id="2509675"/>
    <lineage>
        <taxon>Bacteria</taxon>
        <taxon>Bacillati</taxon>
        <taxon>Chloroflexota</taxon>
        <taxon>Ktedonobacteria</taxon>
        <taxon>Ktedonobacterales</taxon>
        <taxon>Ktedonosporobacteraceae</taxon>
        <taxon>Ktedonosporobacter</taxon>
    </lineage>
</organism>
<dbReference type="InterPro" id="IPR011335">
    <property type="entry name" value="Restrct_endonuc-II-like"/>
</dbReference>
<dbReference type="CDD" id="cd06260">
    <property type="entry name" value="DUF820-like"/>
    <property type="match status" value="1"/>
</dbReference>
<dbReference type="GO" id="GO:0004519">
    <property type="term" value="F:endonuclease activity"/>
    <property type="evidence" value="ECO:0007669"/>
    <property type="project" value="UniProtKB-KW"/>
</dbReference>
<keyword evidence="2" id="KW-0378">Hydrolase</keyword>
<protein>
    <submittedName>
        <fullName evidence="2">Uma2 family endonuclease</fullName>
    </submittedName>
</protein>
<feature type="domain" description="Putative restriction endonuclease" evidence="1">
    <location>
        <begin position="11"/>
        <end position="170"/>
    </location>
</feature>
<dbReference type="InterPro" id="IPR012296">
    <property type="entry name" value="Nuclease_put_TT1808"/>
</dbReference>